<dbReference type="Proteomes" id="UP001055247">
    <property type="component" value="Unassembled WGS sequence"/>
</dbReference>
<evidence type="ECO:0000313" key="2">
    <source>
        <dbReference type="Proteomes" id="UP001055247"/>
    </source>
</evidence>
<name>A0AAV4ZGU9_9HYPH</name>
<comment type="caution">
    <text evidence="1">The sequence shown here is derived from an EMBL/GenBank/DDBJ whole genome shotgun (WGS) entry which is preliminary data.</text>
</comment>
<sequence length="289" mass="31948">MGFSNKGGIEADADEAERRAREFRISLQQFLNQNAAIFSAMARRGIGTGDRDFYDHAARIGETARDVAMLVVAMMEDVPPQRASEQAIRMIRPDVVEYVVERWLGFDAPVDATLEARAIVAVLRLADGRFDFSPYGRGAQASPNVSVALTFVAASSLMACQTLPYDFRAADPAALQRRLLEAVVDAAQENLPRMVVEECPEAEARTVLQSLVKHFSRLMRAVYERETDLMVQRAAAMDEVARQRWFETRDPVADIVKDFRERASHLVAMGTALAAKSAKSPTGEQPQAA</sequence>
<gene>
    <name evidence="1" type="ORF">BHAOGJBA_1169</name>
</gene>
<organism evidence="1 2">
    <name type="scientific">Methylobacterium hispanicum</name>
    <dbReference type="NCBI Taxonomy" id="270350"/>
    <lineage>
        <taxon>Bacteria</taxon>
        <taxon>Pseudomonadati</taxon>
        <taxon>Pseudomonadota</taxon>
        <taxon>Alphaproteobacteria</taxon>
        <taxon>Hyphomicrobiales</taxon>
        <taxon>Methylobacteriaceae</taxon>
        <taxon>Methylobacterium</taxon>
    </lineage>
</organism>
<keyword evidence="2" id="KW-1185">Reference proteome</keyword>
<dbReference type="AlphaFoldDB" id="A0AAV4ZGU9"/>
<accession>A0AAV4ZGU9</accession>
<protein>
    <submittedName>
        <fullName evidence="1">Uncharacterized protein</fullName>
    </submittedName>
</protein>
<dbReference type="RefSeq" id="WP_238229660.1">
    <property type="nucleotide sequence ID" value="NZ_BPQO01000004.1"/>
</dbReference>
<evidence type="ECO:0000313" key="1">
    <source>
        <dbReference type="EMBL" id="GJD87664.1"/>
    </source>
</evidence>
<reference evidence="1" key="2">
    <citation type="submission" date="2021-08" db="EMBL/GenBank/DDBJ databases">
        <authorList>
            <person name="Tani A."/>
            <person name="Ola A."/>
            <person name="Ogura Y."/>
            <person name="Katsura K."/>
            <person name="Hayashi T."/>
        </authorList>
    </citation>
    <scope>NUCLEOTIDE SEQUENCE</scope>
    <source>
        <strain evidence="1">DSM 16372</strain>
    </source>
</reference>
<reference evidence="1" key="1">
    <citation type="journal article" date="2016" name="Front. Microbiol.">
        <title>Genome Sequence of the Piezophilic, Mesophilic Sulfate-Reducing Bacterium Desulfovibrio indicus J2T.</title>
        <authorList>
            <person name="Cao J."/>
            <person name="Maignien L."/>
            <person name="Shao Z."/>
            <person name="Alain K."/>
            <person name="Jebbar M."/>
        </authorList>
    </citation>
    <scope>NUCLEOTIDE SEQUENCE</scope>
    <source>
        <strain evidence="1">DSM 16372</strain>
    </source>
</reference>
<proteinExistence type="predicted"/>
<dbReference type="EMBL" id="BPQO01000004">
    <property type="protein sequence ID" value="GJD87664.1"/>
    <property type="molecule type" value="Genomic_DNA"/>
</dbReference>